<reference evidence="3 4" key="1">
    <citation type="submission" date="2015-09" db="EMBL/GenBank/DDBJ databases">
        <title>Genome sequence of Oxobacter pfennigii DSM 3222.</title>
        <authorList>
            <person name="Poehlein A."/>
            <person name="Bengelsdorf F.R."/>
            <person name="Schiel-Bengelsdorf B."/>
            <person name="Duerre P."/>
            <person name="Daniel R."/>
        </authorList>
    </citation>
    <scope>NUCLEOTIDE SEQUENCE [LARGE SCALE GENOMIC DNA]</scope>
    <source>
        <strain evidence="3 4">DSM 3222</strain>
    </source>
</reference>
<dbReference type="RefSeq" id="WP_054873332.1">
    <property type="nucleotide sequence ID" value="NZ_LKET01000012.1"/>
</dbReference>
<dbReference type="PANTHER" id="PTHR21021:SF15">
    <property type="entry name" value="FREE METHIONINE-R-SULFOXIDE REDUCTASE"/>
    <property type="match status" value="1"/>
</dbReference>
<dbReference type="PANTHER" id="PTHR21021">
    <property type="entry name" value="GAF/PUTATIVE CYTOSKELETAL PROTEIN"/>
    <property type="match status" value="1"/>
</dbReference>
<feature type="domain" description="GAF" evidence="2">
    <location>
        <begin position="54"/>
        <end position="153"/>
    </location>
</feature>
<evidence type="ECO:0000256" key="1">
    <source>
        <dbReference type="ARBA" id="ARBA00038454"/>
    </source>
</evidence>
<evidence type="ECO:0000313" key="3">
    <source>
        <dbReference type="EMBL" id="KPU46258.1"/>
    </source>
</evidence>
<dbReference type="Proteomes" id="UP000050326">
    <property type="component" value="Unassembled WGS sequence"/>
</dbReference>
<sequence length="166" mass="18677">MHGNDKIEASDKNSFYRELLLQFEGLMSDEKDWLASLSNTSALLYQNLPHVNWAGFYLYKEGMLVLGPFQGKVACTRIEMGKGVCGTAAREKETCRVLDVHKFPGHIACDSASNSEIVVPIIKNDAVVGVLDIDSPSLERFDETDQLYLENIVKKLEEYIDWSKIS</sequence>
<keyword evidence="3" id="KW-0560">Oxidoreductase</keyword>
<dbReference type="InterPro" id="IPR003018">
    <property type="entry name" value="GAF"/>
</dbReference>
<protein>
    <submittedName>
        <fullName evidence="3">Free methionine-R-sulfoxide reductase</fullName>
        <ecNumber evidence="3">1.8.4.14</ecNumber>
    </submittedName>
</protein>
<dbReference type="InterPro" id="IPR000614">
    <property type="entry name" value="FRMsr_CS"/>
</dbReference>
<dbReference type="InterPro" id="IPR029016">
    <property type="entry name" value="GAF-like_dom_sf"/>
</dbReference>
<organism evidence="3 4">
    <name type="scientific">Oxobacter pfennigii</name>
    <dbReference type="NCBI Taxonomy" id="36849"/>
    <lineage>
        <taxon>Bacteria</taxon>
        <taxon>Bacillati</taxon>
        <taxon>Bacillota</taxon>
        <taxon>Clostridia</taxon>
        <taxon>Eubacteriales</taxon>
        <taxon>Clostridiaceae</taxon>
        <taxon>Oxobacter</taxon>
    </lineage>
</organism>
<dbReference type="Gene3D" id="3.30.450.40">
    <property type="match status" value="1"/>
</dbReference>
<name>A0A0P8X5T9_9CLOT</name>
<dbReference type="SUPFAM" id="SSF55781">
    <property type="entry name" value="GAF domain-like"/>
    <property type="match status" value="1"/>
</dbReference>
<dbReference type="OrthoDB" id="9796252at2"/>
<comment type="similarity">
    <text evidence="1">Belongs to the free Met sulfoxide reductase family.</text>
</comment>
<dbReference type="STRING" id="36849.OXPF_01770"/>
<accession>A0A0P8X5T9</accession>
<dbReference type="EC" id="1.8.4.14" evidence="3"/>
<dbReference type="GO" id="GO:0033745">
    <property type="term" value="F:L-methionine-(R)-S-oxide reductase activity"/>
    <property type="evidence" value="ECO:0007669"/>
    <property type="project" value="UniProtKB-EC"/>
</dbReference>
<proteinExistence type="inferred from homology"/>
<gene>
    <name evidence="3" type="primary">msrC</name>
    <name evidence="3" type="ORF">OXPF_01770</name>
</gene>
<dbReference type="AlphaFoldDB" id="A0A0P8X5T9"/>
<dbReference type="GO" id="GO:0005829">
    <property type="term" value="C:cytosol"/>
    <property type="evidence" value="ECO:0007669"/>
    <property type="project" value="TreeGrafter"/>
</dbReference>
<dbReference type="FunFam" id="3.30.450.40:FF:000008">
    <property type="entry name" value="GAF domain-containing proteins"/>
    <property type="match status" value="1"/>
</dbReference>
<evidence type="ECO:0000259" key="2">
    <source>
        <dbReference type="Pfam" id="PF13185"/>
    </source>
</evidence>
<keyword evidence="4" id="KW-1185">Reference proteome</keyword>
<evidence type="ECO:0000313" key="4">
    <source>
        <dbReference type="Proteomes" id="UP000050326"/>
    </source>
</evidence>
<comment type="caution">
    <text evidence="3">The sequence shown here is derived from an EMBL/GenBank/DDBJ whole genome shotgun (WGS) entry which is preliminary data.</text>
</comment>
<dbReference type="EMBL" id="LKET01000012">
    <property type="protein sequence ID" value="KPU46258.1"/>
    <property type="molecule type" value="Genomic_DNA"/>
</dbReference>
<dbReference type="Pfam" id="PF13185">
    <property type="entry name" value="GAF_2"/>
    <property type="match status" value="1"/>
</dbReference>
<dbReference type="PROSITE" id="PS01320">
    <property type="entry name" value="UPF0067"/>
    <property type="match status" value="1"/>
</dbReference>
<dbReference type="InterPro" id="IPR051330">
    <property type="entry name" value="Phosphatase_reg/MetRdx"/>
</dbReference>
<dbReference type="PATRIC" id="fig|36849.3.peg.196"/>